<organism evidence="2 3">
    <name type="scientific">Flavobacterium cupreum</name>
    <dbReference type="NCBI Taxonomy" id="2133766"/>
    <lineage>
        <taxon>Bacteria</taxon>
        <taxon>Pseudomonadati</taxon>
        <taxon>Bacteroidota</taxon>
        <taxon>Flavobacteriia</taxon>
        <taxon>Flavobacteriales</taxon>
        <taxon>Flavobacteriaceae</taxon>
        <taxon>Flavobacterium</taxon>
    </lineage>
</organism>
<feature type="non-terminal residue" evidence="2">
    <location>
        <position position="1"/>
    </location>
</feature>
<dbReference type="EMBL" id="QWDM01000084">
    <property type="protein sequence ID" value="RUT67661.1"/>
    <property type="molecule type" value="Genomic_DNA"/>
</dbReference>
<comment type="caution">
    <text evidence="2">The sequence shown here is derived from an EMBL/GenBank/DDBJ whole genome shotgun (WGS) entry which is preliminary data.</text>
</comment>
<keyword evidence="1" id="KW-0812">Transmembrane</keyword>
<keyword evidence="1" id="KW-0472">Membrane</keyword>
<evidence type="ECO:0000313" key="3">
    <source>
        <dbReference type="Proteomes" id="UP000288102"/>
    </source>
</evidence>
<keyword evidence="1" id="KW-1133">Transmembrane helix</keyword>
<accession>A0A433ZZX4</accession>
<evidence type="ECO:0000313" key="2">
    <source>
        <dbReference type="EMBL" id="RUT67661.1"/>
    </source>
</evidence>
<dbReference type="RefSeq" id="WP_161568470.1">
    <property type="nucleotide sequence ID" value="NZ_QWDM01000084.1"/>
</dbReference>
<name>A0A433ZZX4_9FLAO</name>
<proteinExistence type="predicted"/>
<protein>
    <submittedName>
        <fullName evidence="2">Uncharacterized protein</fullName>
    </submittedName>
</protein>
<gene>
    <name evidence="2" type="ORF">D0817_25280</name>
</gene>
<reference evidence="3" key="1">
    <citation type="journal article" date="2019" name="Syst. Appl. Microbiol.">
        <title>Flavobacterium circumlabens sp. nov. and Flavobacterium cupreum sp. nov., two psychrotrophic species isolated from Antarctic environmental samples.</title>
        <authorList>
            <person name="Kralova S."/>
            <person name="Busse H.-J."/>
            <person name="Svec P."/>
            <person name="Maslanova I."/>
            <person name="Stankova E."/>
            <person name="Bartak M."/>
            <person name="Sedlacek I."/>
        </authorList>
    </citation>
    <scope>NUCLEOTIDE SEQUENCE [LARGE SCALE GENOMIC DNA]</scope>
    <source>
        <strain evidence="3">CCM 8825</strain>
    </source>
</reference>
<keyword evidence="3" id="KW-1185">Reference proteome</keyword>
<dbReference type="Proteomes" id="UP000288102">
    <property type="component" value="Unassembled WGS sequence"/>
</dbReference>
<sequence length="109" mass="11068">TDGSASFIGKIANTATSLSKTAVGKTIVSTVKNNINPQVQAVSTLKPAPVVANPTINAGQYEQPVGDLTPVSTVSPTTSLQPLKTDNTVLYILGGVAVVGGIYLATKKS</sequence>
<dbReference type="AlphaFoldDB" id="A0A433ZZX4"/>
<evidence type="ECO:0000256" key="1">
    <source>
        <dbReference type="SAM" id="Phobius"/>
    </source>
</evidence>
<feature type="transmembrane region" description="Helical" evidence="1">
    <location>
        <begin position="88"/>
        <end position="106"/>
    </location>
</feature>